<dbReference type="AlphaFoldDB" id="A0A4Y8L235"/>
<dbReference type="GO" id="GO:0010181">
    <property type="term" value="F:FMN binding"/>
    <property type="evidence" value="ECO:0007669"/>
    <property type="project" value="InterPro"/>
</dbReference>
<gene>
    <name evidence="2" type="ORF">E2605_10980</name>
</gene>
<proteinExistence type="predicted"/>
<evidence type="ECO:0000313" key="2">
    <source>
        <dbReference type="EMBL" id="TFD96108.1"/>
    </source>
</evidence>
<evidence type="ECO:0000259" key="1">
    <source>
        <dbReference type="Pfam" id="PF01613"/>
    </source>
</evidence>
<dbReference type="PANTHER" id="PTHR43241">
    <property type="entry name" value="FLAVIN REDUCTASE DOMAIN PROTEIN"/>
    <property type="match status" value="1"/>
</dbReference>
<dbReference type="InterPro" id="IPR012349">
    <property type="entry name" value="Split_barrel_FMN-bd"/>
</dbReference>
<dbReference type="GO" id="GO:0016646">
    <property type="term" value="F:oxidoreductase activity, acting on the CH-NH group of donors, NAD or NADP as acceptor"/>
    <property type="evidence" value="ECO:0007669"/>
    <property type="project" value="UniProtKB-ARBA"/>
</dbReference>
<dbReference type="EMBL" id="SOML01000006">
    <property type="protein sequence ID" value="TFD96108.1"/>
    <property type="molecule type" value="Genomic_DNA"/>
</dbReference>
<evidence type="ECO:0000313" key="3">
    <source>
        <dbReference type="Proteomes" id="UP000297861"/>
    </source>
</evidence>
<dbReference type="Gene3D" id="2.30.110.10">
    <property type="entry name" value="Electron Transport, Fmn-binding Protein, Chain A"/>
    <property type="match status" value="1"/>
</dbReference>
<keyword evidence="3" id="KW-1185">Reference proteome</keyword>
<dbReference type="STRING" id="1121485.GCA_000426485_00534"/>
<dbReference type="RefSeq" id="WP_084158599.1">
    <property type="nucleotide sequence ID" value="NZ_JAWZLG010000015.1"/>
</dbReference>
<dbReference type="InterPro" id="IPR053310">
    <property type="entry name" value="Flavoredoxin-like"/>
</dbReference>
<dbReference type="InterPro" id="IPR002563">
    <property type="entry name" value="Flavin_Rdtase-like_dom"/>
</dbReference>
<name>A0A4Y8L235_9BACT</name>
<accession>A0A4Y8L235</accession>
<dbReference type="Proteomes" id="UP000297861">
    <property type="component" value="Unassembled WGS sequence"/>
</dbReference>
<protein>
    <recommendedName>
        <fullName evidence="1">Flavin reductase like domain-containing protein</fullName>
    </recommendedName>
</protein>
<dbReference type="SUPFAM" id="SSF50475">
    <property type="entry name" value="FMN-binding split barrel"/>
    <property type="match status" value="1"/>
</dbReference>
<dbReference type="Pfam" id="PF01613">
    <property type="entry name" value="Flavin_Reduct"/>
    <property type="match status" value="1"/>
</dbReference>
<organism evidence="2 3">
    <name type="scientific">Dysgonomonas capnocytophagoides</name>
    <dbReference type="NCBI Taxonomy" id="45254"/>
    <lineage>
        <taxon>Bacteria</taxon>
        <taxon>Pseudomonadati</taxon>
        <taxon>Bacteroidota</taxon>
        <taxon>Bacteroidia</taxon>
        <taxon>Bacteroidales</taxon>
        <taxon>Dysgonomonadaceae</taxon>
        <taxon>Dysgonomonas</taxon>
    </lineage>
</organism>
<sequence length="206" mass="23357">MKKLGILLTVVILAITGINVYGQTAPDQKGSFNDIFTQIDAKEIPESVFKLVGSDYSVITAGDPSLYNSMVASWGGWGILFEKPTTWCFLRSNRYTLEIIRKKETYTMSYFDDEYKKDFLLFGKKSGRNSDKMKESKLSVIQIPSGNLSYKEAKLIIECKLAEVTTVAPGDFYTEQGKKFVEDAHAETNDYHKIVFGEITNVWIRK</sequence>
<dbReference type="PANTHER" id="PTHR43241:SF1">
    <property type="entry name" value="FLAVIN REDUCTASE LIKE DOMAIN-CONTAINING PROTEIN"/>
    <property type="match status" value="1"/>
</dbReference>
<comment type="caution">
    <text evidence="2">The sequence shown here is derived from an EMBL/GenBank/DDBJ whole genome shotgun (WGS) entry which is preliminary data.</text>
</comment>
<feature type="domain" description="Flavin reductase like" evidence="1">
    <location>
        <begin position="54"/>
        <end position="205"/>
    </location>
</feature>
<dbReference type="OrthoDB" id="1045814at2"/>
<reference evidence="2 3" key="1">
    <citation type="submission" date="2019-03" db="EMBL/GenBank/DDBJ databases">
        <title>San Antonio Military Medical Center submission to MRSN (WRAIR), pending publication.</title>
        <authorList>
            <person name="Blyth D.M."/>
            <person name="Mccarthy S.L."/>
            <person name="Schall S.E."/>
            <person name="Stam J.A."/>
            <person name="Ong A.C."/>
            <person name="Mcgann P.T."/>
        </authorList>
    </citation>
    <scope>NUCLEOTIDE SEQUENCE [LARGE SCALE GENOMIC DNA]</scope>
    <source>
        <strain evidence="2 3">MRSN571793</strain>
    </source>
</reference>